<dbReference type="NCBIfam" id="NF009118">
    <property type="entry name" value="PRK12469.1"/>
    <property type="match status" value="1"/>
</dbReference>
<feature type="domain" description="RNA polymerase sigma factor 54 DNA-binding" evidence="11">
    <location>
        <begin position="331"/>
        <end position="490"/>
    </location>
</feature>
<dbReference type="Pfam" id="PF04963">
    <property type="entry name" value="Sigma54_CBD"/>
    <property type="match status" value="1"/>
</dbReference>
<accession>A0A062U838</accession>
<dbReference type="InterPro" id="IPR007634">
    <property type="entry name" value="RNA_pol_sigma_54_DNA-bd"/>
</dbReference>
<evidence type="ECO:0000259" key="11">
    <source>
        <dbReference type="Pfam" id="PF04552"/>
    </source>
</evidence>
<keyword evidence="5 9" id="KW-0805">Transcription regulation</keyword>
<keyword evidence="3 9" id="KW-0808">Transferase</keyword>
<evidence type="ECO:0000256" key="4">
    <source>
        <dbReference type="ARBA" id="ARBA00022695"/>
    </source>
</evidence>
<evidence type="ECO:0000256" key="10">
    <source>
        <dbReference type="SAM" id="MobiDB-lite"/>
    </source>
</evidence>
<dbReference type="Pfam" id="PF00309">
    <property type="entry name" value="Sigma54_AID"/>
    <property type="match status" value="1"/>
</dbReference>
<keyword evidence="7 9" id="KW-0238">DNA-binding</keyword>
<dbReference type="GO" id="GO:0003677">
    <property type="term" value="F:DNA binding"/>
    <property type="evidence" value="ECO:0007669"/>
    <property type="project" value="UniProtKB-KW"/>
</dbReference>
<dbReference type="PROSITE" id="PS50044">
    <property type="entry name" value="SIGMA54_3"/>
    <property type="match status" value="1"/>
</dbReference>
<evidence type="ECO:0000256" key="2">
    <source>
        <dbReference type="ARBA" id="ARBA00022478"/>
    </source>
</evidence>
<dbReference type="EMBL" id="AWFB01000008">
    <property type="protein sequence ID" value="RAN34796.1"/>
    <property type="molecule type" value="Genomic_DNA"/>
</dbReference>
<dbReference type="InterPro" id="IPR000394">
    <property type="entry name" value="RNA_pol_sigma_54"/>
</dbReference>
<evidence type="ECO:0000313" key="14">
    <source>
        <dbReference type="Proteomes" id="UP000249123"/>
    </source>
</evidence>
<dbReference type="GO" id="GO:0006352">
    <property type="term" value="P:DNA-templated transcription initiation"/>
    <property type="evidence" value="ECO:0007669"/>
    <property type="project" value="InterPro"/>
</dbReference>
<dbReference type="GO" id="GO:0016987">
    <property type="term" value="F:sigma factor activity"/>
    <property type="evidence" value="ECO:0007669"/>
    <property type="project" value="UniProtKB-KW"/>
</dbReference>
<evidence type="ECO:0000256" key="1">
    <source>
        <dbReference type="ARBA" id="ARBA00008798"/>
    </source>
</evidence>
<dbReference type="Gene3D" id="1.10.10.60">
    <property type="entry name" value="Homeodomain-like"/>
    <property type="match status" value="1"/>
</dbReference>
<keyword evidence="14" id="KW-1185">Reference proteome</keyword>
<comment type="similarity">
    <text evidence="1 9">Belongs to the sigma-54 factor family.</text>
</comment>
<dbReference type="AlphaFoldDB" id="A0A062U838"/>
<comment type="caution">
    <text evidence="13">The sequence shown here is derived from an EMBL/GenBank/DDBJ whole genome shotgun (WGS) entry which is preliminary data.</text>
</comment>
<feature type="region of interest" description="Disordered" evidence="10">
    <location>
        <begin position="42"/>
        <end position="119"/>
    </location>
</feature>
<dbReference type="PROSITE" id="PS00718">
    <property type="entry name" value="SIGMA54_2"/>
    <property type="match status" value="1"/>
</dbReference>
<dbReference type="PIRSF" id="PIRSF000774">
    <property type="entry name" value="RpoN"/>
    <property type="match status" value="1"/>
</dbReference>
<proteinExistence type="inferred from homology"/>
<dbReference type="PROSITE" id="PS00717">
    <property type="entry name" value="SIGMA54_1"/>
    <property type="match status" value="1"/>
</dbReference>
<keyword evidence="8 9" id="KW-0804">Transcription</keyword>
<evidence type="ECO:0000313" key="13">
    <source>
        <dbReference type="EMBL" id="RAN34796.1"/>
    </source>
</evidence>
<name>A0A062U838_9PROT</name>
<dbReference type="eggNOG" id="COG1508">
    <property type="taxonomic scope" value="Bacteria"/>
</dbReference>
<evidence type="ECO:0000256" key="9">
    <source>
        <dbReference type="PIRNR" id="PIRNR000774"/>
    </source>
</evidence>
<reference evidence="13 14" key="1">
    <citation type="submission" date="2013-04" db="EMBL/GenBank/DDBJ databases">
        <title>Hyphomonas sp. T24B3 Genome Sequencing.</title>
        <authorList>
            <person name="Lai Q."/>
            <person name="Shao Z."/>
        </authorList>
    </citation>
    <scope>NUCLEOTIDE SEQUENCE [LARGE SCALE GENOMIC DNA]</scope>
    <source>
        <strain evidence="13 14">T24B3</strain>
    </source>
</reference>
<evidence type="ECO:0000256" key="5">
    <source>
        <dbReference type="ARBA" id="ARBA00023015"/>
    </source>
</evidence>
<keyword evidence="4 9" id="KW-0548">Nucleotidyltransferase</keyword>
<dbReference type="Proteomes" id="UP000249123">
    <property type="component" value="Unassembled WGS sequence"/>
</dbReference>
<evidence type="ECO:0000259" key="12">
    <source>
        <dbReference type="Pfam" id="PF04963"/>
    </source>
</evidence>
<sequence length="495" mass="53860">MKQSLDMRQGQSLVMTPQLQQAIKLLQLSNQELTEFVEAEIERNPLLNKAEETDGGNNETDSSSKNEQLSLDDSSGLGEAREQLDAPGEDVYEPGTGSDAAMPAGNSGPSAKADWSGVGGNGSGEDFDYTANLSSEVSLHEHLHTQLNLAGLSAADRLIAARLIDETDDSGYMRGDLEDIAEALGADVANIEAVLDVCQGFDPTGVMARSIPECLGLQLKERGRYDPAMEAMVENLQMVAKHDLKGLAEVCGVGKEDLLDMMSELRQLSPKPGSGFSSDASVAVTPDVFVRELPNGMFAVELNSDNLPRVLMDKAYYAEVTALPMRDKEKEFISECAASATWLIKSLDQRARTILKVASEIVRQQDAFFAHGVAHLRPLNLKQVADAIEMHESTVSRVTTNKYMSTPRGLFELKYFFSAAIPATGGGEAHSAEAVRYRIKQLIDGEDADDVLSDDQIVEILTGYGVEIARRTVAKYRESLNIPSSVQRRRINRAS</sequence>
<dbReference type="NCBIfam" id="TIGR02395">
    <property type="entry name" value="rpoN_sigma"/>
    <property type="match status" value="1"/>
</dbReference>
<dbReference type="STRING" id="1280941.HY2_08860"/>
<dbReference type="PANTHER" id="PTHR32248:SF4">
    <property type="entry name" value="RNA POLYMERASE SIGMA-54 FACTOR"/>
    <property type="match status" value="1"/>
</dbReference>
<evidence type="ECO:0000256" key="6">
    <source>
        <dbReference type="ARBA" id="ARBA00023082"/>
    </source>
</evidence>
<dbReference type="InterPro" id="IPR007046">
    <property type="entry name" value="RNA_pol_sigma_54_core-bd"/>
</dbReference>
<dbReference type="GO" id="GO:0001216">
    <property type="term" value="F:DNA-binding transcription activator activity"/>
    <property type="evidence" value="ECO:0007669"/>
    <property type="project" value="InterPro"/>
</dbReference>
<keyword evidence="2 9" id="KW-0240">DNA-directed RNA polymerase</keyword>
<evidence type="ECO:0000256" key="7">
    <source>
        <dbReference type="ARBA" id="ARBA00023125"/>
    </source>
</evidence>
<dbReference type="OrthoDB" id="9814402at2"/>
<dbReference type="Gene3D" id="1.10.10.1330">
    <property type="entry name" value="RNA polymerase sigma-54 factor, core-binding domain"/>
    <property type="match status" value="1"/>
</dbReference>
<evidence type="ECO:0000256" key="3">
    <source>
        <dbReference type="ARBA" id="ARBA00022679"/>
    </source>
</evidence>
<feature type="domain" description="RNA polymerase sigma factor 54 core-binding" evidence="12">
    <location>
        <begin position="129"/>
        <end position="316"/>
    </location>
</feature>
<dbReference type="Pfam" id="PF04552">
    <property type="entry name" value="Sigma54_DBD"/>
    <property type="match status" value="1"/>
</dbReference>
<evidence type="ECO:0000256" key="8">
    <source>
        <dbReference type="ARBA" id="ARBA00023163"/>
    </source>
</evidence>
<dbReference type="GO" id="GO:0000428">
    <property type="term" value="C:DNA-directed RNA polymerase complex"/>
    <property type="evidence" value="ECO:0007669"/>
    <property type="project" value="UniProtKB-KW"/>
</dbReference>
<dbReference type="PANTHER" id="PTHR32248">
    <property type="entry name" value="RNA POLYMERASE SIGMA-54 FACTOR"/>
    <property type="match status" value="1"/>
</dbReference>
<dbReference type="GO" id="GO:0016779">
    <property type="term" value="F:nucleotidyltransferase activity"/>
    <property type="evidence" value="ECO:0007669"/>
    <property type="project" value="UniProtKB-KW"/>
</dbReference>
<protein>
    <recommendedName>
        <fullName evidence="9">RNA polymerase sigma-54 factor</fullName>
    </recommendedName>
</protein>
<dbReference type="RefSeq" id="WP_034824621.1">
    <property type="nucleotide sequence ID" value="NZ_AWFA01000006.1"/>
</dbReference>
<organism evidence="13 14">
    <name type="scientific">Hyphomonas pacifica</name>
    <dbReference type="NCBI Taxonomy" id="1280941"/>
    <lineage>
        <taxon>Bacteria</taxon>
        <taxon>Pseudomonadati</taxon>
        <taxon>Pseudomonadota</taxon>
        <taxon>Alphaproteobacteria</taxon>
        <taxon>Hyphomonadales</taxon>
        <taxon>Hyphomonadaceae</taxon>
        <taxon>Hyphomonas</taxon>
    </lineage>
</organism>
<comment type="function">
    <text evidence="9">Sigma factors are initiation factors that promote the attachment of RNA polymerase to specific initiation sites and are then released.</text>
</comment>
<gene>
    <name evidence="13" type="ORF">HY3_09865</name>
</gene>
<feature type="compositionally biased region" description="Polar residues" evidence="10">
    <location>
        <begin position="55"/>
        <end position="73"/>
    </location>
</feature>
<dbReference type="InterPro" id="IPR038709">
    <property type="entry name" value="RpoN_core-bd_sf"/>
</dbReference>
<dbReference type="PRINTS" id="PR00045">
    <property type="entry name" value="SIGMA54FCT"/>
</dbReference>
<dbReference type="NCBIfam" id="NF004596">
    <property type="entry name" value="PRK05932.1-3"/>
    <property type="match status" value="1"/>
</dbReference>
<keyword evidence="6 9" id="KW-0731">Sigma factor</keyword>